<comment type="caution">
    <text evidence="2">The sequence shown here is derived from an EMBL/GenBank/DDBJ whole genome shotgun (WGS) entry which is preliminary data.</text>
</comment>
<organism evidence="2 3">
    <name type="scientific">Auxenochlorella protothecoides</name>
    <name type="common">Green microalga</name>
    <name type="synonym">Chlorella protothecoides</name>
    <dbReference type="NCBI Taxonomy" id="3075"/>
    <lineage>
        <taxon>Eukaryota</taxon>
        <taxon>Viridiplantae</taxon>
        <taxon>Chlorophyta</taxon>
        <taxon>core chlorophytes</taxon>
        <taxon>Trebouxiophyceae</taxon>
        <taxon>Chlorellales</taxon>
        <taxon>Chlorellaceae</taxon>
        <taxon>Auxenochlorella</taxon>
    </lineage>
</organism>
<feature type="transmembrane region" description="Helical" evidence="1">
    <location>
        <begin position="115"/>
        <end position="136"/>
    </location>
</feature>
<reference evidence="3" key="1">
    <citation type="journal article" date="2018" name="Algal Res.">
        <title>Characterization of plant carbon substrate utilization by Auxenochlorella protothecoides.</title>
        <authorList>
            <person name="Vogler B.W."/>
            <person name="Starkenburg S.R."/>
            <person name="Sudasinghe N."/>
            <person name="Schambach J.Y."/>
            <person name="Rollin J.A."/>
            <person name="Pattathil S."/>
            <person name="Barry A.N."/>
        </authorList>
    </citation>
    <scope>NUCLEOTIDE SEQUENCE [LARGE SCALE GENOMIC DNA]</scope>
    <source>
        <strain evidence="3">UTEX 25</strain>
    </source>
</reference>
<accession>A0A3M7KPV6</accession>
<proteinExistence type="predicted"/>
<keyword evidence="1" id="KW-0472">Membrane</keyword>
<evidence type="ECO:0000313" key="2">
    <source>
        <dbReference type="EMBL" id="RMZ52578.1"/>
    </source>
</evidence>
<dbReference type="EMBL" id="QOKY01000204">
    <property type="protein sequence ID" value="RMZ52578.1"/>
    <property type="molecule type" value="Genomic_DNA"/>
</dbReference>
<dbReference type="AlphaFoldDB" id="A0A3M7KPV6"/>
<dbReference type="Proteomes" id="UP000279271">
    <property type="component" value="Unassembled WGS sequence"/>
</dbReference>
<name>A0A3M7KPV6_AUXPR</name>
<protein>
    <submittedName>
        <fullName evidence="2">Uncharacterized protein</fullName>
    </submittedName>
</protein>
<keyword evidence="1" id="KW-0812">Transmembrane</keyword>
<evidence type="ECO:0000313" key="3">
    <source>
        <dbReference type="Proteomes" id="UP000279271"/>
    </source>
</evidence>
<feature type="transmembrane region" description="Helical" evidence="1">
    <location>
        <begin position="74"/>
        <end position="94"/>
    </location>
</feature>
<gene>
    <name evidence="2" type="ORF">APUTEX25_003721</name>
</gene>
<sequence length="138" mass="14242">NECDVRVSAISPEAALAVSQQAVIYVAVLGGEAAYNGFSISAGTPGRPSIGWTLVGTAGLTTASSVVMRVAVPLQTIGSAAGLAISGAVLFYFIKRIQSTPYNDREWPGARAWPATMSLLTFFILAAYAQALASSITS</sequence>
<keyword evidence="1" id="KW-1133">Transmembrane helix</keyword>
<evidence type="ECO:0000256" key="1">
    <source>
        <dbReference type="SAM" id="Phobius"/>
    </source>
</evidence>
<feature type="non-terminal residue" evidence="2">
    <location>
        <position position="1"/>
    </location>
</feature>